<comment type="caution">
    <text evidence="1">The sequence shown here is derived from an EMBL/GenBank/DDBJ whole genome shotgun (WGS) entry which is preliminary data.</text>
</comment>
<gene>
    <name evidence="1" type="ORF">FEM03_02855</name>
</gene>
<dbReference type="Gene3D" id="3.40.50.1240">
    <property type="entry name" value="Phosphoglycerate mutase-like"/>
    <property type="match status" value="1"/>
</dbReference>
<dbReference type="Proteomes" id="UP000306196">
    <property type="component" value="Unassembled WGS sequence"/>
</dbReference>
<dbReference type="PANTHER" id="PTHR47623">
    <property type="entry name" value="OS09G0287300 PROTEIN"/>
    <property type="match status" value="1"/>
</dbReference>
<evidence type="ECO:0008006" key="3">
    <source>
        <dbReference type="Google" id="ProtNLM"/>
    </source>
</evidence>
<dbReference type="AlphaFoldDB" id="A0A5R8KJ87"/>
<evidence type="ECO:0000313" key="1">
    <source>
        <dbReference type="EMBL" id="TLD72310.1"/>
    </source>
</evidence>
<reference evidence="1 2" key="1">
    <citation type="submission" date="2019-05" db="EMBL/GenBank/DDBJ databases">
        <title>Verrucobacter flavum gen. nov., sp. nov. a new member of the family Verrucomicrobiaceae.</title>
        <authorList>
            <person name="Szuroczki S."/>
            <person name="Abbaszade G."/>
            <person name="Szabo A."/>
            <person name="Felfoldi T."/>
            <person name="Schumann P."/>
            <person name="Boka K."/>
            <person name="Keki Z."/>
            <person name="Toumi M."/>
            <person name="Toth E."/>
        </authorList>
    </citation>
    <scope>NUCLEOTIDE SEQUENCE [LARGE SCALE GENOMIC DNA]</scope>
    <source>
        <strain evidence="1 2">MG-N-17</strain>
    </source>
</reference>
<dbReference type="PANTHER" id="PTHR47623:SF1">
    <property type="entry name" value="OS09G0287300 PROTEIN"/>
    <property type="match status" value="1"/>
</dbReference>
<name>A0A5R8KJ87_9BACT</name>
<accession>A0A5R8KJ87</accession>
<proteinExistence type="predicted"/>
<protein>
    <recommendedName>
        <fullName evidence="3">Histidine phosphatase family protein</fullName>
    </recommendedName>
</protein>
<dbReference type="RefSeq" id="WP_138084666.1">
    <property type="nucleotide sequence ID" value="NZ_VAUV01000002.1"/>
</dbReference>
<sequence length="190" mass="21371">MKYLTLVRHAKSSWDNPGQLDHDRTLNERGERNAPEMARFLAKTYFGLESSPAILPAPDHLIASSATRTQQTAELMQAEMNLPPEIILTEPRAYLAEANSLLQIVQSFDNSWQSIMLFAHNNGISDFANQLLQRNSIGDMPTCAVAILELPVIRWDAVAWKQARLIGYITPKLIVKRFPSSELPAPFDLE</sequence>
<dbReference type="CDD" id="cd07040">
    <property type="entry name" value="HP"/>
    <property type="match status" value="1"/>
</dbReference>
<keyword evidence="2" id="KW-1185">Reference proteome</keyword>
<dbReference type="InterPro" id="IPR013078">
    <property type="entry name" value="His_Pase_superF_clade-1"/>
</dbReference>
<dbReference type="Pfam" id="PF00300">
    <property type="entry name" value="His_Phos_1"/>
    <property type="match status" value="1"/>
</dbReference>
<dbReference type="SUPFAM" id="SSF53254">
    <property type="entry name" value="Phosphoglycerate mutase-like"/>
    <property type="match status" value="1"/>
</dbReference>
<organism evidence="1 2">
    <name type="scientific">Phragmitibacter flavus</name>
    <dbReference type="NCBI Taxonomy" id="2576071"/>
    <lineage>
        <taxon>Bacteria</taxon>
        <taxon>Pseudomonadati</taxon>
        <taxon>Verrucomicrobiota</taxon>
        <taxon>Verrucomicrobiia</taxon>
        <taxon>Verrucomicrobiales</taxon>
        <taxon>Verrucomicrobiaceae</taxon>
        <taxon>Phragmitibacter</taxon>
    </lineage>
</organism>
<dbReference type="InterPro" id="IPR029033">
    <property type="entry name" value="His_PPase_superfam"/>
</dbReference>
<dbReference type="EMBL" id="VAUV01000002">
    <property type="protein sequence ID" value="TLD72310.1"/>
    <property type="molecule type" value="Genomic_DNA"/>
</dbReference>
<evidence type="ECO:0000313" key="2">
    <source>
        <dbReference type="Proteomes" id="UP000306196"/>
    </source>
</evidence>
<dbReference type="OrthoDB" id="9810154at2"/>